<feature type="transmembrane region" description="Helical" evidence="1">
    <location>
        <begin position="12"/>
        <end position="34"/>
    </location>
</feature>
<dbReference type="RefSeq" id="WP_344781192.1">
    <property type="nucleotide sequence ID" value="NZ_BAAAZW010000002.1"/>
</dbReference>
<protein>
    <recommendedName>
        <fullName evidence="4">PQQ-binding-like beta-propeller repeat protein</fullName>
    </recommendedName>
</protein>
<keyword evidence="1" id="KW-1133">Transmembrane helix</keyword>
<dbReference type="SUPFAM" id="SSF50998">
    <property type="entry name" value="Quinoprotein alcohol dehydrogenase-like"/>
    <property type="match status" value="1"/>
</dbReference>
<evidence type="ECO:0000313" key="2">
    <source>
        <dbReference type="EMBL" id="GAA3953599.1"/>
    </source>
</evidence>
<gene>
    <name evidence="2" type="ORF">GCM10022231_09850</name>
</gene>
<dbReference type="EMBL" id="BAAAZW010000002">
    <property type="protein sequence ID" value="GAA3953599.1"/>
    <property type="molecule type" value="Genomic_DNA"/>
</dbReference>
<comment type="caution">
    <text evidence="2">The sequence shown here is derived from an EMBL/GenBank/DDBJ whole genome shotgun (WGS) entry which is preliminary data.</text>
</comment>
<reference evidence="3" key="1">
    <citation type="journal article" date="2019" name="Int. J. Syst. Evol. Microbiol.">
        <title>The Global Catalogue of Microorganisms (GCM) 10K type strain sequencing project: providing services to taxonomists for standard genome sequencing and annotation.</title>
        <authorList>
            <consortium name="The Broad Institute Genomics Platform"/>
            <consortium name="The Broad Institute Genome Sequencing Center for Infectious Disease"/>
            <person name="Wu L."/>
            <person name="Ma J."/>
        </authorList>
    </citation>
    <scope>NUCLEOTIDE SEQUENCE [LARGE SCALE GENOMIC DNA]</scope>
    <source>
        <strain evidence="3">JCM 16923</strain>
    </source>
</reference>
<evidence type="ECO:0000313" key="3">
    <source>
        <dbReference type="Proteomes" id="UP001418444"/>
    </source>
</evidence>
<accession>A0ABP7NT35</accession>
<keyword evidence="1" id="KW-0812">Transmembrane</keyword>
<proteinExistence type="predicted"/>
<keyword evidence="3" id="KW-1185">Reference proteome</keyword>
<dbReference type="Proteomes" id="UP001418444">
    <property type="component" value="Unassembled WGS sequence"/>
</dbReference>
<keyword evidence="1" id="KW-0472">Membrane</keyword>
<name>A0ABP7NT35_9ACTN</name>
<evidence type="ECO:0000256" key="1">
    <source>
        <dbReference type="SAM" id="Phobius"/>
    </source>
</evidence>
<organism evidence="2 3">
    <name type="scientific">Gordonia caeni</name>
    <dbReference type="NCBI Taxonomy" id="1007097"/>
    <lineage>
        <taxon>Bacteria</taxon>
        <taxon>Bacillati</taxon>
        <taxon>Actinomycetota</taxon>
        <taxon>Actinomycetes</taxon>
        <taxon>Mycobacteriales</taxon>
        <taxon>Gordoniaceae</taxon>
        <taxon>Gordonia</taxon>
    </lineage>
</organism>
<evidence type="ECO:0008006" key="4">
    <source>
        <dbReference type="Google" id="ProtNLM"/>
    </source>
</evidence>
<sequence length="419" mass="43942">MAARIAPERRTRLDLVITALLVVAALAAALILWWTAPARSTESVTAEQEPATPLPTESLPTELHELWRAPSGATQVPSVGKATVVTGDGGTMTGRDPATGDELWHYTRDAELCAAVAAWPGGENDALGVYRNSRGCSEVTALDAGTGARKGNRSSDADAEITLSYDKTFALAAGDTRLETWGSNLVRGIEYGRVDAPVNPDVAPERDRCRLFSAASGGDRVAVIERCAPDTGYRLTVLSSTLTSEEKVREWGSHQITDTSHGAPPVVVAVTDDTVSVYDGGADSGADAGPTVRLFGVDAVQQSARTVEGEATPPTGSLPLTARALVTYWTGRSTVVLDGGTGQPRIQISDTIGPGEVATGLLVPVAGAVSVRDPVSGRELRRIPVDRGDYTGIVSLRVLGPYVIEQRGDEVVALGPRPE</sequence>
<dbReference type="InterPro" id="IPR011047">
    <property type="entry name" value="Quinoprotein_ADH-like_sf"/>
</dbReference>